<gene>
    <name evidence="1" type="ORF">SAMN05421823_10124</name>
</gene>
<dbReference type="RefSeq" id="WP_089679010.1">
    <property type="nucleotide sequence ID" value="NZ_FNFO01000001.1"/>
</dbReference>
<organism evidence="1 2">
    <name type="scientific">Catalinimonas alkaloidigena</name>
    <dbReference type="NCBI Taxonomy" id="1075417"/>
    <lineage>
        <taxon>Bacteria</taxon>
        <taxon>Pseudomonadati</taxon>
        <taxon>Bacteroidota</taxon>
        <taxon>Cytophagia</taxon>
        <taxon>Cytophagales</taxon>
        <taxon>Catalimonadaceae</taxon>
        <taxon>Catalinimonas</taxon>
    </lineage>
</organism>
<dbReference type="OrthoDB" id="9793188at2"/>
<dbReference type="AlphaFoldDB" id="A0A1G8WBH8"/>
<accession>A0A1G8WBH8</accession>
<sequence length="148" mass="17298">MKPNEVKALQDIEVYGCHILHVLAEDDSPPFCYSMGIEKCTGQPELIITGLKRELTHGIINEYNNRIKNGETFEADRYYDGFLKGFPVLFKKVDRLHYAEYFGWAQWLYGRDHFSALQLIYPTTAGVWPWEAKAIDSYLKMLPRLYRV</sequence>
<evidence type="ECO:0000313" key="1">
    <source>
        <dbReference type="EMBL" id="SDJ75601.1"/>
    </source>
</evidence>
<evidence type="ECO:0000313" key="2">
    <source>
        <dbReference type="Proteomes" id="UP000198510"/>
    </source>
</evidence>
<reference evidence="1 2" key="1">
    <citation type="submission" date="2016-10" db="EMBL/GenBank/DDBJ databases">
        <authorList>
            <person name="de Groot N.N."/>
        </authorList>
    </citation>
    <scope>NUCLEOTIDE SEQUENCE [LARGE SCALE GENOMIC DNA]</scope>
    <source>
        <strain evidence="1 2">DSM 25186</strain>
    </source>
</reference>
<evidence type="ECO:0008006" key="3">
    <source>
        <dbReference type="Google" id="ProtNLM"/>
    </source>
</evidence>
<dbReference type="EMBL" id="FNFO01000001">
    <property type="protein sequence ID" value="SDJ75601.1"/>
    <property type="molecule type" value="Genomic_DNA"/>
</dbReference>
<protein>
    <recommendedName>
        <fullName evidence="3">DUF4262 domain-containing protein</fullName>
    </recommendedName>
</protein>
<dbReference type="InterPro" id="IPR025358">
    <property type="entry name" value="DUF4262"/>
</dbReference>
<proteinExistence type="predicted"/>
<dbReference type="Proteomes" id="UP000198510">
    <property type="component" value="Unassembled WGS sequence"/>
</dbReference>
<name>A0A1G8WBH8_9BACT</name>
<dbReference type="Pfam" id="PF14081">
    <property type="entry name" value="DUF4262"/>
    <property type="match status" value="1"/>
</dbReference>
<keyword evidence="2" id="KW-1185">Reference proteome</keyword>
<dbReference type="STRING" id="1075417.SAMN05421823_10124"/>